<gene>
    <name evidence="2" type="ORF">ACT18_00105</name>
    <name evidence="1" type="ORF">GWR20_03770</name>
</gene>
<reference evidence="1 4" key="2">
    <citation type="submission" date="2020-01" db="EMBL/GenBank/DDBJ databases">
        <authorList>
            <person name="Sanchez-Estrada R."/>
            <person name="Gonzalez-Y-Merchand J.A."/>
            <person name="Rivera-Gutierrez S."/>
        </authorList>
    </citation>
    <scope>NUCLEOTIDE SEQUENCE [LARGE SCALE GENOMIC DNA]</scope>
    <source>
        <strain evidence="1 4">CST 7247</strain>
    </source>
</reference>
<evidence type="ECO:0000313" key="4">
    <source>
        <dbReference type="Proteomes" id="UP000466523"/>
    </source>
</evidence>
<dbReference type="STRING" id="354243.BST28_07505"/>
<protein>
    <submittedName>
        <fullName evidence="2">Uncharacterized protein</fullName>
    </submittedName>
</protein>
<sequence>MIGDPQNRYRFDVVGRSVLDVVTAAGGWLYDRATAGWDVTVMILDAAEDTDTRPLQILGARVLDLASVLKHWEQWPHPHTIAVCAEMFDGHAQVRQGVLDALEHSSTEVTLWGAVPAELHDDVDARQHRLSAAARAFKAQALRAAGVDPAATRSGSAHIEKFRCGPAACTSVAADLSPAS</sequence>
<reference evidence="2 3" key="1">
    <citation type="submission" date="2015-06" db="EMBL/GenBank/DDBJ databases">
        <title>Genome sequence of Mycobacterium kumamotonense strain Roo.</title>
        <authorList>
            <person name="Greninger A.L."/>
            <person name="Cunningham G."/>
            <person name="Miller S."/>
        </authorList>
    </citation>
    <scope>NUCLEOTIDE SEQUENCE [LARGE SCALE GENOMIC DNA]</scope>
    <source>
        <strain evidence="2 3">Roo</strain>
    </source>
</reference>
<name>A0A1B8SKZ6_9MYCO</name>
<dbReference type="PATRIC" id="fig|354243.3.peg.21"/>
<comment type="caution">
    <text evidence="2">The sequence shown here is derived from an EMBL/GenBank/DDBJ whole genome shotgun (WGS) entry which is preliminary data.</text>
</comment>
<dbReference type="Proteomes" id="UP000466523">
    <property type="component" value="Unassembled WGS sequence"/>
</dbReference>
<dbReference type="EMBL" id="JAACYR010000008">
    <property type="protein sequence ID" value="NDJ88280.1"/>
    <property type="molecule type" value="Genomic_DNA"/>
</dbReference>
<evidence type="ECO:0000313" key="2">
    <source>
        <dbReference type="EMBL" id="OBY33405.1"/>
    </source>
</evidence>
<keyword evidence="3" id="KW-1185">Reference proteome</keyword>
<accession>A0A1B8SKZ6</accession>
<proteinExistence type="predicted"/>
<evidence type="ECO:0000313" key="3">
    <source>
        <dbReference type="Proteomes" id="UP000092668"/>
    </source>
</evidence>
<dbReference type="EMBL" id="LFOE01000001">
    <property type="protein sequence ID" value="OBY33405.1"/>
    <property type="molecule type" value="Genomic_DNA"/>
</dbReference>
<dbReference type="OrthoDB" id="4555700at2"/>
<dbReference type="AlphaFoldDB" id="A0A1B8SKZ6"/>
<dbReference type="RefSeq" id="WP_065286661.1">
    <property type="nucleotide sequence ID" value="NZ_JAACYR010000008.1"/>
</dbReference>
<organism evidence="2 3">
    <name type="scientific">Mycolicibacter kumamotonensis</name>
    <dbReference type="NCBI Taxonomy" id="354243"/>
    <lineage>
        <taxon>Bacteria</taxon>
        <taxon>Bacillati</taxon>
        <taxon>Actinomycetota</taxon>
        <taxon>Actinomycetes</taxon>
        <taxon>Mycobacteriales</taxon>
        <taxon>Mycobacteriaceae</taxon>
        <taxon>Mycolicibacter</taxon>
    </lineage>
</organism>
<evidence type="ECO:0000313" key="1">
    <source>
        <dbReference type="EMBL" id="NDJ88280.1"/>
    </source>
</evidence>
<dbReference type="Proteomes" id="UP000092668">
    <property type="component" value="Unassembled WGS sequence"/>
</dbReference>